<evidence type="ECO:0000313" key="5">
    <source>
        <dbReference type="Proteomes" id="UP000325811"/>
    </source>
</evidence>
<dbReference type="GO" id="GO:0005506">
    <property type="term" value="F:iron ion binding"/>
    <property type="evidence" value="ECO:0007669"/>
    <property type="project" value="UniProtKB-ARBA"/>
</dbReference>
<dbReference type="EMBL" id="LR699554">
    <property type="protein sequence ID" value="VVD33705.1"/>
    <property type="molecule type" value="Genomic_DNA"/>
</dbReference>
<proteinExistence type="predicted"/>
<accession>A0A5Q4ZJP7</accession>
<evidence type="ECO:0000313" key="4">
    <source>
        <dbReference type="EMBL" id="VVD33705.1"/>
    </source>
</evidence>
<organism evidence="4 5">
    <name type="scientific">Paraburkholderia dioscoreae</name>
    <dbReference type="NCBI Taxonomy" id="2604047"/>
    <lineage>
        <taxon>Bacteria</taxon>
        <taxon>Pseudomonadati</taxon>
        <taxon>Pseudomonadota</taxon>
        <taxon>Betaproteobacteria</taxon>
        <taxon>Burkholderiales</taxon>
        <taxon>Burkholderiaceae</taxon>
        <taxon>Paraburkholderia</taxon>
    </lineage>
</organism>
<dbReference type="Proteomes" id="UP000325811">
    <property type="component" value="Chromosome II"/>
</dbReference>
<keyword evidence="3" id="KW-0408">Iron</keyword>
<dbReference type="AlphaFoldDB" id="A0A5Q4ZJP7"/>
<dbReference type="InterPro" id="IPR008775">
    <property type="entry name" value="Phytyl_CoA_dOase-like"/>
</dbReference>
<gene>
    <name evidence="4" type="ORF">PDMSB3_2421</name>
</gene>
<sequence>MSSTSNTTRLQEVPAGTPATEVKRIIDADGGVIIKGLFARQVDAMNAEIDPIISKWHEGVRGNEWMEEFAGRQTKRLTQLVARSKVFREQMIDDETMLSYVDTMMLETSDSYWMNAAQVIELQPGEKVQMLHRDLENYPIFRKYGAEAPEVMCNCLVALSDYTEEMGATRVIPGSHRWADFEDRGEQSQTIAAVMEKGDALLYSGKMLHGGGANRSTKPRRALALAFCCGWLVPEEAYPFVVPIEIARTMSARAQQLMGFRSFHNSKLGGGSLWQVDYLELGDFLELNKSEVTAV</sequence>
<dbReference type="Pfam" id="PF05721">
    <property type="entry name" value="PhyH"/>
    <property type="match status" value="1"/>
</dbReference>
<protein>
    <submittedName>
        <fullName evidence="4">Phytanoyl-CoA dioxygenase PhyH</fullName>
    </submittedName>
</protein>
<dbReference type="PANTHER" id="PTHR20883">
    <property type="entry name" value="PHYTANOYL-COA DIOXYGENASE DOMAIN CONTAINING 1"/>
    <property type="match status" value="1"/>
</dbReference>
<evidence type="ECO:0000256" key="3">
    <source>
        <dbReference type="ARBA" id="ARBA00023004"/>
    </source>
</evidence>
<keyword evidence="1" id="KW-0479">Metal-binding</keyword>
<dbReference type="RefSeq" id="WP_165188896.1">
    <property type="nucleotide sequence ID" value="NZ_LR699554.1"/>
</dbReference>
<dbReference type="PANTHER" id="PTHR20883:SF19">
    <property type="entry name" value="MULTIFUNCTIONAL DIOXYGENASE AUSE"/>
    <property type="match status" value="1"/>
</dbReference>
<dbReference type="SUPFAM" id="SSF51197">
    <property type="entry name" value="Clavaminate synthase-like"/>
    <property type="match status" value="1"/>
</dbReference>
<name>A0A5Q4ZJP7_9BURK</name>
<dbReference type="KEGG" id="pdio:PDMSB3_2421.1"/>
<dbReference type="Gene3D" id="2.60.120.620">
    <property type="entry name" value="q2cbj1_9rhob like domain"/>
    <property type="match status" value="1"/>
</dbReference>
<keyword evidence="4" id="KW-0223">Dioxygenase</keyword>
<keyword evidence="5" id="KW-1185">Reference proteome</keyword>
<evidence type="ECO:0000256" key="2">
    <source>
        <dbReference type="ARBA" id="ARBA00023002"/>
    </source>
</evidence>
<keyword evidence="2" id="KW-0560">Oxidoreductase</keyword>
<reference evidence="4 5" key="1">
    <citation type="submission" date="2019-08" db="EMBL/GenBank/DDBJ databases">
        <authorList>
            <person name="Herpell B J."/>
        </authorList>
    </citation>
    <scope>NUCLEOTIDE SEQUENCE [LARGE SCALE GENOMIC DNA]</scope>
    <source>
        <strain evidence="5">Msb3</strain>
    </source>
</reference>
<evidence type="ECO:0000256" key="1">
    <source>
        <dbReference type="ARBA" id="ARBA00022723"/>
    </source>
</evidence>
<dbReference type="GO" id="GO:0016706">
    <property type="term" value="F:2-oxoglutarate-dependent dioxygenase activity"/>
    <property type="evidence" value="ECO:0007669"/>
    <property type="project" value="UniProtKB-ARBA"/>
</dbReference>